<feature type="domain" description="SbsA Ig-like" evidence="3">
    <location>
        <begin position="3214"/>
        <end position="3316"/>
    </location>
</feature>
<feature type="region of interest" description="Disordered" evidence="2">
    <location>
        <begin position="175"/>
        <end position="206"/>
    </location>
</feature>
<feature type="compositionally biased region" description="Acidic residues" evidence="2">
    <location>
        <begin position="177"/>
        <end position="187"/>
    </location>
</feature>
<dbReference type="InterPro" id="IPR008964">
    <property type="entry name" value="Invasin/intimin_cell_adhesion"/>
</dbReference>
<keyword evidence="1" id="KW-0732">Signal</keyword>
<dbReference type="Gene3D" id="2.60.40.1080">
    <property type="match status" value="2"/>
</dbReference>
<dbReference type="eggNOG" id="COG5276">
    <property type="taxonomic scope" value="Bacteria"/>
</dbReference>
<feature type="domain" description="SbsA Ig-like" evidence="3">
    <location>
        <begin position="1273"/>
        <end position="1375"/>
    </location>
</feature>
<evidence type="ECO:0000313" key="4">
    <source>
        <dbReference type="EMBL" id="EWH10086.1"/>
    </source>
</evidence>
<dbReference type="InterPro" id="IPR013783">
    <property type="entry name" value="Ig-like_fold"/>
</dbReference>
<dbReference type="InterPro" id="IPR011047">
    <property type="entry name" value="Quinoprotein_ADH-like_sf"/>
</dbReference>
<sequence>MTATKAEELDENCVVNILNRTIQVAEDGGWSLPNVPSNQGAVRARATCVGEEGATLSGQSGYFNLLTNGITRVGEIQFVEQEPVPVRISFLTTIQISLTALGQTYQLDVTAEYPGGLVDNVTAATSGINYTSSNSAVASVNANGLISAVGSGNALITASKDGQVATRLVRVSFTGDQDGDGLPDDYESANGLDPNDPADAFEDRDNDGLSALDEYLAGTEIDLADTDGDGIDDGEELIEGEDGFITNALLADSDSDGLSDFVEVTLGSSPTDSSDADYQNAITAISVVPDNVVMTFNGIDSEVSTQLTVTATVLDGTTLDVTAKSNGTSYQSSDLATVSFGITDGQIFGGAEGNATVTVSLFELTAEVPVTVESFQPAGISTLSFSGTAYDNDVQGDYVYIAAGSAGLHIVDTSDKQNPEIVSTLVTSGTARDVKVVGQYAYVAVGNAGLDIINIADVSQPALVSNIVSNGMAVDLAAQNSHIFVANDSGGFEIFNVEDVSAPFSVAKLDNLGRIISVDVSNDRAVVANSSAVILLDISDLSSPMRLGSINIGNIRAVVIDGDYAYVACYTCGYKVINLSDPMRPTIVGGDTRFYPSDVELTNGFAFFSDILFVNAVPFVNIADPENSLFQGVIDIRQFGDRDANSLSIDAGFVYSTATNRLYISQYRILNDNQGVAPTVEVISPPDGDVVVEGSRILVRAEASDDVAVATVQIRVNGILVASDTTRPYEVPITVPAGITSMNILVEGVDFGNNVGDDLALLTVEPDEDGDGLGDNEEVFTWNTDPENPDSDDDGLPDGLEVELATDPLDLDSDDDQRTDGDEVAAGTDPLNPDVTPPEVSSIDPAHEATDICENSNISVIFNEAVLRRSLTDQSIKLIAEDTTVLTGVQSLTTSNTELIFNPTELLADNSVYTIEVSGVRDEAGNPLAETFTSTFTTGNCVDEERPTLVDISPVNGSSNIPVNAVITAILSEPIDPVSVTEDTMYVVDQSSGQRIGGVIDIAENNSAISFIPNVPLLVGRRHYVYLTSGIQDTFNNPFVGTSRWFDTSFDIDGSGPQVVATSMQDQADNIAVNVQPAVRFNEAVNALYLSQIQLLDSVGAEVAVSRSLSNDRRRVVLSPVQNLNANESYALWIDGVQDLSGNLLANPVEINFTTSDVADTETGSAIRWSIPNNTRGVARNPLLTVDFSEAIDPTSINSSSFYLYDSSTNLPVAGQRILSEDGRRLTFVPNQALREDHLFYLYAGYSPYLQDLAGNLIAQNNYHYFYTGHDLDNETVAVAASNLGMDNTQAPLNTQVVLYLDQIISDSCPLADAIQLQAGENQVEVDSSLANDRRTITITPQQNLSALTEYTLTVDGLCDYAGNTSDTYQLTFTTLDAESADSSGPSLLDISPAHATSDIDVTTQVVLTFDEPVDVRSAPPIKGAGITVPGSYQVDGAVITFTPDIMLPGSTRFTVELYYNVADLAGNTRYSGTRYFDTQAVEDTQVPSVLAVSPADMSSDIHPAQNIVLSFDEPVNINTLNANNLALFSNGTVLSSNIFRSADGREVTLSASLPHSAIVSVVMTDGVQDLAGNAITPFVSSFTTGVADTDNTRPRIIAQTPANGSSGWTDINQVYFYTDEAVDESTLEDAFNLAEDGVLAQVEIDVLGDGRTIRVTKDSMFNDNALVQLYWDSNVLDLSGNPLHAYNSYFNTSTTTDNLGIRPRVESYFPNNGSRGTPLNAILLTRFSEEMDLTSFTSENAILYNVTDNWSVMSRTITLDETGTIAQVIADDGLVADNQYYLWFSTAVLDTDGDNLQSNSATYFYTDADSVVDDAQPTVAAMSPPDGESNVGTNAWFATRFSEQVNPLTFEAEGAINVQFAENNQSVRYTMLQPLASESEVTAMSPAMADLAGNMAVGSQTQFTTTAGPDFVQPGVTDVTVSNNQQNVALNSAFEWTFSEPIDPISVTSSGVYIYDNVARVNIASSFELSADGKRLILMPDQALLAGRQYYIYAYYMRDLAGNNLGNHYRYFTTGYAEDVVAPEVVQTSIVDGQTELPTNVRLNVRFNEMLNPLDLDGIVLTDSTGQVVPTDISLNRGRRLVSLVPRQLLAPMQNYLLTIEGVSDLSNNQQSDSLMLNFTTGATVDLTAGSVVRWSIPNNSRDVALNANLEVHFSEAVDRATIDSDSFYLYDNDARIKVAGAWTLSADGLTLNFVPDEPLRANHLHYLYVGYSPYLHDYAGNRIAQNNYHYFYTTDSTDEVAPSVAQISVVEGDTDVPVNGRVVIVLSERLSDTCQISPAFSLTAGGEIVDIQVSMENDRRTLTIQGQQNLQPATEYQLAVDGICDYSGNELAQTLVNFTTLASSDADSSGPNLSTIAPIHQATDVEVELAEIVMTFDEAIDARSRPPVKGAGVTVPGQYTVVDNVITFVPAITLAGNTRYTIELYYNVPDLAGNTRYLGTRYFNTQESADSIAPTISAVSPAADSVDVNPSHSVVLSFSEPMLSSSINNQNIALYANGAVIKPNVFRSADGRDVTVSASLPHSSVVSLVVTENVQDLAGNAVEPFISSFTTGTVSNDVTRPSIVTQIPANGSSNWIGLEEITLYASEPLTLASLDAAIKVTDDGVVIPVDVALMGDGRTIRVTPTDGDFPDSSRISLYLDSSVVDSTGNALQTYNSYVNTSASSDGVGAQPTVVAYHPVNNTAGVPLNAVLTAQFTEPLDSSTFGSETIILYDVTDNWAVLASSAELDETGTIIKVTPDQALVADNQYYVWYSNAIKDTDGDNLRTNYATYFNTATDAVADDRQPMISSFSPPEQQAGVGVNTLFAVRFDEPMNPLTFDYADGANINVQFSENNQVVIYRKLTPLPSEAEHTETFAGMLDMAENLVVADSTTFTTLAGPDFVRPELVDVAYSNNQQGVATNPVVEWIFSEPIDPVSVTSSGVYFYNNTTLETIASSSQLSADGMRLTTVADEALETASQYYVYAYYMRDLSGNTLGNHYRYFTTGAASDDSAPTVVSTSVTDGQTGIPVNLRFNVRFSESLNPLIDNGVSLQTALGVDIPVNLSLSRGRTLLTIVPKQLLVAETDYTLTVSGLKDVSGNAMATDLVIDFTTSDTADFTSSGVAHWSIPNNNTRGVALNPLLQVHFSERVDKTTIDGSTFYLYDNTDRVSIASSWDLSADGTTLTLTPDALLTAEHTYYLYVGYSPYLTDLSGNRIAQNNYKYFVTGTDTEADETAPEVSLSNIATGETDMPINGQLVLEMSEPLSGACILADGVELTSAGVDIPTTLNLANGRNILTVKAAAGFSTETSYQLALTDVCDYAGNKLTDYTLNFTTNANASNDSSGPALQTMTPEHNSSDVAVTSNIVLDYDETLDLRSAPVLKQGGDVVAVSYTVNGSQISIDPNEDLQAGTQYTLELYYNVPDLVGNTRYGGTRTFTTAE</sequence>
<feature type="domain" description="SbsA Ig-like" evidence="3">
    <location>
        <begin position="1914"/>
        <end position="2013"/>
    </location>
</feature>
<dbReference type="InterPro" id="IPR053180">
    <property type="entry name" value="Ca-binding_acidic-repeat"/>
</dbReference>
<evidence type="ECO:0000256" key="1">
    <source>
        <dbReference type="ARBA" id="ARBA00022729"/>
    </source>
</evidence>
<keyword evidence="5" id="KW-1185">Reference proteome</keyword>
<feature type="domain" description="SbsA Ig-like" evidence="3">
    <location>
        <begin position="1591"/>
        <end position="1691"/>
    </location>
</feature>
<dbReference type="Proteomes" id="UP000019276">
    <property type="component" value="Unassembled WGS sequence"/>
</dbReference>
<organism evidence="4 5">
    <name type="scientific">Catenovulum agarivorans DS-2</name>
    <dbReference type="NCBI Taxonomy" id="1328313"/>
    <lineage>
        <taxon>Bacteria</taxon>
        <taxon>Pseudomonadati</taxon>
        <taxon>Pseudomonadota</taxon>
        <taxon>Gammaproteobacteria</taxon>
        <taxon>Alteromonadales</taxon>
        <taxon>Alteromonadaceae</taxon>
        <taxon>Catenovulum</taxon>
    </lineage>
</organism>
<dbReference type="SUPFAM" id="SSF63825">
    <property type="entry name" value="YWTD domain"/>
    <property type="match status" value="1"/>
</dbReference>
<gene>
    <name evidence="4" type="ORF">DS2_09847</name>
</gene>
<feature type="domain" description="SbsA Ig-like" evidence="3">
    <location>
        <begin position="943"/>
        <end position="1045"/>
    </location>
</feature>
<feature type="domain" description="SbsA Ig-like" evidence="3">
    <location>
        <begin position="1484"/>
        <end position="1585"/>
    </location>
</feature>
<accession>W7QDU6</accession>
<reference evidence="4 5" key="1">
    <citation type="journal article" date="2014" name="Genome Announc.">
        <title>Draft Genome Sequence of the Agar-Degrading Bacterium Catenovulum sp. Strain DS-2, Isolated from Intestines of Haliotis diversicolor.</title>
        <authorList>
            <person name="Shan D."/>
            <person name="Li X."/>
            <person name="Gu Z."/>
            <person name="Wei G."/>
            <person name="Gao Z."/>
            <person name="Shao Z."/>
        </authorList>
    </citation>
    <scope>NUCLEOTIDE SEQUENCE [LARGE SCALE GENOMIC DNA]</scope>
    <source>
        <strain evidence="4 5">DS-2</strain>
    </source>
</reference>
<feature type="compositionally biased region" description="Acidic residues" evidence="2">
    <location>
        <begin position="787"/>
        <end position="796"/>
    </location>
</feature>
<evidence type="ECO:0000259" key="3">
    <source>
        <dbReference type="Pfam" id="PF13205"/>
    </source>
</evidence>
<dbReference type="PANTHER" id="PTHR37467">
    <property type="entry name" value="EXPORTED CALCIUM-BINDING GLYCOPROTEIN-RELATED"/>
    <property type="match status" value="1"/>
</dbReference>
<feature type="domain" description="SbsA Ig-like" evidence="3">
    <location>
        <begin position="2129"/>
        <end position="2236"/>
    </location>
</feature>
<dbReference type="Gene3D" id="2.60.40.10">
    <property type="entry name" value="Immunoglobulins"/>
    <property type="match status" value="1"/>
</dbReference>
<dbReference type="Pfam" id="PF13205">
    <property type="entry name" value="Big_5"/>
    <property type="match status" value="22"/>
</dbReference>
<feature type="domain" description="SbsA Ig-like" evidence="3">
    <location>
        <begin position="2885"/>
        <end position="2984"/>
    </location>
</feature>
<dbReference type="Gene3D" id="2.60.40.1220">
    <property type="match status" value="15"/>
</dbReference>
<feature type="domain" description="SbsA Ig-like" evidence="3">
    <location>
        <begin position="2020"/>
        <end position="2122"/>
    </location>
</feature>
<feature type="domain" description="SbsA Ig-like" evidence="3">
    <location>
        <begin position="3323"/>
        <end position="3420"/>
    </location>
</feature>
<feature type="domain" description="SbsA Ig-like" evidence="3">
    <location>
        <begin position="2240"/>
        <end position="2342"/>
    </location>
</feature>
<feature type="domain" description="SbsA Ig-like" evidence="3">
    <location>
        <begin position="2559"/>
        <end position="2656"/>
    </location>
</feature>
<dbReference type="Pfam" id="PF17957">
    <property type="entry name" value="Big_7"/>
    <property type="match status" value="1"/>
</dbReference>
<proteinExistence type="predicted"/>
<dbReference type="PATRIC" id="fig|1328313.3.peg.2016"/>
<name>W7QDU6_9ALTE</name>
<feature type="domain" description="SbsA Ig-like" evidence="3">
    <location>
        <begin position="1170"/>
        <end position="1262"/>
    </location>
</feature>
<dbReference type="SUPFAM" id="SSF50998">
    <property type="entry name" value="Quinoprotein alcohol dehydrogenase-like"/>
    <property type="match status" value="1"/>
</dbReference>
<dbReference type="STRING" id="1328313.DS2_09847"/>
<evidence type="ECO:0000313" key="5">
    <source>
        <dbReference type="Proteomes" id="UP000019276"/>
    </source>
</evidence>
<dbReference type="PANTHER" id="PTHR37467:SF1">
    <property type="entry name" value="EXPORTED CALCIUM-BINDING GLYCOPROTEIN"/>
    <property type="match status" value="1"/>
</dbReference>
<feature type="compositionally biased region" description="Acidic residues" evidence="2">
    <location>
        <begin position="765"/>
        <end position="778"/>
    </location>
</feature>
<dbReference type="EMBL" id="ARZY01000016">
    <property type="protein sequence ID" value="EWH10086.1"/>
    <property type="molecule type" value="Genomic_DNA"/>
</dbReference>
<feature type="domain" description="SbsA Ig-like" evidence="3">
    <location>
        <begin position="2452"/>
        <end position="2553"/>
    </location>
</feature>
<dbReference type="InterPro" id="IPR032812">
    <property type="entry name" value="SbsA_Ig"/>
</dbReference>
<dbReference type="InterPro" id="IPR013211">
    <property type="entry name" value="LVIVD"/>
</dbReference>
<feature type="domain" description="SbsA Ig-like" evidence="3">
    <location>
        <begin position="1703"/>
        <end position="1805"/>
    </location>
</feature>
<feature type="region of interest" description="Disordered" evidence="2">
    <location>
        <begin position="764"/>
        <end position="841"/>
    </location>
</feature>
<feature type="domain" description="SbsA Ig-like" evidence="3">
    <location>
        <begin position="1054"/>
        <end position="1155"/>
    </location>
</feature>
<feature type="domain" description="SbsA Ig-like" evidence="3">
    <location>
        <begin position="834"/>
        <end position="938"/>
    </location>
</feature>
<dbReference type="eggNOG" id="COG2372">
    <property type="taxonomic scope" value="Bacteria"/>
</dbReference>
<dbReference type="SUPFAM" id="SSF49373">
    <property type="entry name" value="Invasin/intimin cell-adhesion fragments"/>
    <property type="match status" value="1"/>
</dbReference>
<feature type="domain" description="SbsA Ig-like" evidence="3">
    <location>
        <begin position="2349"/>
        <end position="2437"/>
    </location>
</feature>
<feature type="domain" description="SbsA Ig-like" evidence="3">
    <location>
        <begin position="2672"/>
        <end position="2776"/>
    </location>
</feature>
<dbReference type="InterPro" id="IPR014755">
    <property type="entry name" value="Cu-Rt/internalin_Ig-like"/>
</dbReference>
<feature type="domain" description="SbsA Ig-like" evidence="3">
    <location>
        <begin position="2991"/>
        <end position="3093"/>
    </location>
</feature>
<protein>
    <recommendedName>
        <fullName evidence="3">SbsA Ig-like domain-containing protein</fullName>
    </recommendedName>
</protein>
<dbReference type="Pfam" id="PF08309">
    <property type="entry name" value="LVIVD"/>
    <property type="match status" value="3"/>
</dbReference>
<feature type="domain" description="SbsA Ig-like" evidence="3">
    <location>
        <begin position="3107"/>
        <end position="3201"/>
    </location>
</feature>
<comment type="caution">
    <text evidence="4">The sequence shown here is derived from an EMBL/GenBank/DDBJ whole genome shotgun (WGS) entry which is preliminary data.</text>
</comment>
<evidence type="ECO:0000256" key="2">
    <source>
        <dbReference type="SAM" id="MobiDB-lite"/>
    </source>
</evidence>
<feature type="domain" description="SbsA Ig-like" evidence="3">
    <location>
        <begin position="1382"/>
        <end position="1471"/>
    </location>
</feature>